<proteinExistence type="predicted"/>
<evidence type="ECO:0000313" key="1">
    <source>
        <dbReference type="EMBL" id="EPT04960.1"/>
    </source>
</evidence>
<keyword evidence="2" id="KW-1185">Reference proteome</keyword>
<organism evidence="1 2">
    <name type="scientific">Fomitopsis schrenkii</name>
    <name type="common">Brown rot fungus</name>
    <dbReference type="NCBI Taxonomy" id="2126942"/>
    <lineage>
        <taxon>Eukaryota</taxon>
        <taxon>Fungi</taxon>
        <taxon>Dikarya</taxon>
        <taxon>Basidiomycota</taxon>
        <taxon>Agaricomycotina</taxon>
        <taxon>Agaricomycetes</taxon>
        <taxon>Polyporales</taxon>
        <taxon>Fomitopsis</taxon>
    </lineage>
</organism>
<dbReference type="HOGENOM" id="CLU_131088_0_0_1"/>
<accession>S8G3W0</accession>
<dbReference type="OrthoDB" id="2574468at2759"/>
<dbReference type="InParanoid" id="S8G3W0"/>
<gene>
    <name evidence="1" type="ORF">FOMPIDRAFT_1027644</name>
</gene>
<dbReference type="eggNOG" id="ENOG502SVI1">
    <property type="taxonomic scope" value="Eukaryota"/>
</dbReference>
<sequence>MALKRKMSFDDEVAPTPMRVKQQKLIPFPGTEADDDVAMTDASYHHHLEPLFIPMQQPFHMRLSSDVSYASSSPGDSPRIPSAYPYFDLYPAEDQAFNAFDSPVSEASRPVGLLQPKNPSFTHHGQNCSQIPKLRVACSPGLNGSRTMWAHCEQCGAIEMVHTD</sequence>
<reference evidence="1 2" key="1">
    <citation type="journal article" date="2012" name="Science">
        <title>The Paleozoic origin of enzymatic lignin decomposition reconstructed from 31 fungal genomes.</title>
        <authorList>
            <person name="Floudas D."/>
            <person name="Binder M."/>
            <person name="Riley R."/>
            <person name="Barry K."/>
            <person name="Blanchette R.A."/>
            <person name="Henrissat B."/>
            <person name="Martinez A.T."/>
            <person name="Otillar R."/>
            <person name="Spatafora J.W."/>
            <person name="Yadav J.S."/>
            <person name="Aerts A."/>
            <person name="Benoit I."/>
            <person name="Boyd A."/>
            <person name="Carlson A."/>
            <person name="Copeland A."/>
            <person name="Coutinho P.M."/>
            <person name="de Vries R.P."/>
            <person name="Ferreira P."/>
            <person name="Findley K."/>
            <person name="Foster B."/>
            <person name="Gaskell J."/>
            <person name="Glotzer D."/>
            <person name="Gorecki P."/>
            <person name="Heitman J."/>
            <person name="Hesse C."/>
            <person name="Hori C."/>
            <person name="Igarashi K."/>
            <person name="Jurgens J.A."/>
            <person name="Kallen N."/>
            <person name="Kersten P."/>
            <person name="Kohler A."/>
            <person name="Kuees U."/>
            <person name="Kumar T.K.A."/>
            <person name="Kuo A."/>
            <person name="LaButti K."/>
            <person name="Larrondo L.F."/>
            <person name="Lindquist E."/>
            <person name="Ling A."/>
            <person name="Lombard V."/>
            <person name="Lucas S."/>
            <person name="Lundell T."/>
            <person name="Martin R."/>
            <person name="McLaughlin D.J."/>
            <person name="Morgenstern I."/>
            <person name="Morin E."/>
            <person name="Murat C."/>
            <person name="Nagy L.G."/>
            <person name="Nolan M."/>
            <person name="Ohm R.A."/>
            <person name="Patyshakuliyeva A."/>
            <person name="Rokas A."/>
            <person name="Ruiz-Duenas F.J."/>
            <person name="Sabat G."/>
            <person name="Salamov A."/>
            <person name="Samejima M."/>
            <person name="Schmutz J."/>
            <person name="Slot J.C."/>
            <person name="St John F."/>
            <person name="Stenlid J."/>
            <person name="Sun H."/>
            <person name="Sun S."/>
            <person name="Syed K."/>
            <person name="Tsang A."/>
            <person name="Wiebenga A."/>
            <person name="Young D."/>
            <person name="Pisabarro A."/>
            <person name="Eastwood D.C."/>
            <person name="Martin F."/>
            <person name="Cullen D."/>
            <person name="Grigoriev I.V."/>
            <person name="Hibbett D.S."/>
        </authorList>
    </citation>
    <scope>NUCLEOTIDE SEQUENCE</scope>
    <source>
        <strain evidence="2">FP-58527</strain>
    </source>
</reference>
<dbReference type="STRING" id="743788.S8G3W0"/>
<dbReference type="AlphaFoldDB" id="S8G3W0"/>
<protein>
    <submittedName>
        <fullName evidence="1">Uncharacterized protein</fullName>
    </submittedName>
</protein>
<dbReference type="EMBL" id="KE504125">
    <property type="protein sequence ID" value="EPT04960.1"/>
    <property type="molecule type" value="Genomic_DNA"/>
</dbReference>
<evidence type="ECO:0000313" key="2">
    <source>
        <dbReference type="Proteomes" id="UP000015241"/>
    </source>
</evidence>
<dbReference type="Proteomes" id="UP000015241">
    <property type="component" value="Unassembled WGS sequence"/>
</dbReference>
<name>S8G3W0_FOMSC</name>